<dbReference type="Gramene" id="AET4Gv20763100.18">
    <property type="protein sequence ID" value="AET4Gv20763100.18"/>
    <property type="gene ID" value="AET4Gv20763100"/>
</dbReference>
<evidence type="ECO:0000256" key="6">
    <source>
        <dbReference type="ARBA" id="ARBA00023136"/>
    </source>
</evidence>
<reference evidence="9" key="3">
    <citation type="journal article" date="2017" name="Nature">
        <title>Genome sequence of the progenitor of the wheat D genome Aegilops tauschii.</title>
        <authorList>
            <person name="Luo M.C."/>
            <person name="Gu Y.Q."/>
            <person name="Puiu D."/>
            <person name="Wang H."/>
            <person name="Twardziok S.O."/>
            <person name="Deal K.R."/>
            <person name="Huo N."/>
            <person name="Zhu T."/>
            <person name="Wang L."/>
            <person name="Wang Y."/>
            <person name="McGuire P.E."/>
            <person name="Liu S."/>
            <person name="Long H."/>
            <person name="Ramasamy R.K."/>
            <person name="Rodriguez J.C."/>
            <person name="Van S.L."/>
            <person name="Yuan L."/>
            <person name="Wang Z."/>
            <person name="Xia Z."/>
            <person name="Xiao L."/>
            <person name="Anderson O.D."/>
            <person name="Ouyang S."/>
            <person name="Liang Y."/>
            <person name="Zimin A.V."/>
            <person name="Pertea G."/>
            <person name="Qi P."/>
            <person name="Bennetzen J.L."/>
            <person name="Dai X."/>
            <person name="Dawson M.W."/>
            <person name="Muller H.G."/>
            <person name="Kugler K."/>
            <person name="Rivarola-Duarte L."/>
            <person name="Spannagl M."/>
            <person name="Mayer K.F.X."/>
            <person name="Lu F.H."/>
            <person name="Bevan M.W."/>
            <person name="Leroy P."/>
            <person name="Li P."/>
            <person name="You F.M."/>
            <person name="Sun Q."/>
            <person name="Liu Z."/>
            <person name="Lyons E."/>
            <person name="Wicker T."/>
            <person name="Salzberg S.L."/>
            <person name="Devos K.M."/>
            <person name="Dvorak J."/>
        </authorList>
    </citation>
    <scope>NUCLEOTIDE SEQUENCE [LARGE SCALE GENOMIC DNA]</scope>
    <source>
        <strain evidence="9">cv. AL8/78</strain>
    </source>
</reference>
<keyword evidence="8" id="KW-0732">Signal</keyword>
<feature type="chain" id="PRO_5042372494" evidence="8">
    <location>
        <begin position="23"/>
        <end position="141"/>
    </location>
</feature>
<reference evidence="9" key="5">
    <citation type="journal article" date="2021" name="G3 (Bethesda)">
        <title>Aegilops tauschii genome assembly Aet v5.0 features greater sequence contiguity and improved annotation.</title>
        <authorList>
            <person name="Wang L."/>
            <person name="Zhu T."/>
            <person name="Rodriguez J.C."/>
            <person name="Deal K.R."/>
            <person name="Dubcovsky J."/>
            <person name="McGuire P.E."/>
            <person name="Lux T."/>
            <person name="Spannagl M."/>
            <person name="Mayer K.F.X."/>
            <person name="Baldrich P."/>
            <person name="Meyers B.C."/>
            <person name="Huo N."/>
            <person name="Gu Y.Q."/>
            <person name="Zhou H."/>
            <person name="Devos K.M."/>
            <person name="Bennetzen J.L."/>
            <person name="Unver T."/>
            <person name="Budak H."/>
            <person name="Gulick P.J."/>
            <person name="Galiba G."/>
            <person name="Kalapos B."/>
            <person name="Nelson D.R."/>
            <person name="Li P."/>
            <person name="You F.M."/>
            <person name="Luo M.C."/>
            <person name="Dvorak J."/>
        </authorList>
    </citation>
    <scope>NUCLEOTIDE SEQUENCE [LARGE SCALE GENOMIC DNA]</scope>
    <source>
        <strain evidence="9">cv. AL8/78</strain>
    </source>
</reference>
<evidence type="ECO:0000256" key="3">
    <source>
        <dbReference type="ARBA" id="ARBA00022692"/>
    </source>
</evidence>
<keyword evidence="3" id="KW-0812">Transmembrane</keyword>
<sequence>MIRVSELMICFLSLSRASRSCAVPLHAPDVVREASPGPLQHPRHQMGGGLLQAVLQVGHQGGLPHPEGRLHQRTYQNKSSPSSSAIAATLLKYVPFRHQRSHVFSFHDSVQAHLSHNSKFDFHKYIKRSMEDDFKVVVGIR</sequence>
<dbReference type="Gramene" id="AET4Gv20763100.13">
    <property type="protein sequence ID" value="AET4Gv20763100.13"/>
    <property type="gene ID" value="AET4Gv20763100"/>
</dbReference>
<dbReference type="EnsemblPlants" id="AET4Gv20763100.13">
    <property type="protein sequence ID" value="AET4Gv20763100.13"/>
    <property type="gene ID" value="AET4Gv20763100"/>
</dbReference>
<dbReference type="Gramene" id="AET4Gv20763100.14">
    <property type="protein sequence ID" value="AET4Gv20763100.14"/>
    <property type="gene ID" value="AET4Gv20763100"/>
</dbReference>
<dbReference type="Pfam" id="PF03094">
    <property type="entry name" value="Mlo"/>
    <property type="match status" value="1"/>
</dbReference>
<dbReference type="GO" id="GO:0016020">
    <property type="term" value="C:membrane"/>
    <property type="evidence" value="ECO:0007669"/>
    <property type="project" value="UniProtKB-SubCell"/>
</dbReference>
<reference evidence="9" key="4">
    <citation type="submission" date="2019-03" db="UniProtKB">
        <authorList>
            <consortium name="EnsemblPlants"/>
        </authorList>
    </citation>
    <scope>IDENTIFICATION</scope>
</reference>
<reference evidence="10" key="1">
    <citation type="journal article" date="2014" name="Science">
        <title>Ancient hybridizations among the ancestral genomes of bread wheat.</title>
        <authorList>
            <consortium name="International Wheat Genome Sequencing Consortium,"/>
            <person name="Marcussen T."/>
            <person name="Sandve S.R."/>
            <person name="Heier L."/>
            <person name="Spannagl M."/>
            <person name="Pfeifer M."/>
            <person name="Jakobsen K.S."/>
            <person name="Wulff B.B."/>
            <person name="Steuernagel B."/>
            <person name="Mayer K.F."/>
            <person name="Olsen O.A."/>
        </authorList>
    </citation>
    <scope>NUCLEOTIDE SEQUENCE [LARGE SCALE GENOMIC DNA]</scope>
    <source>
        <strain evidence="10">cv. AL8/78</strain>
    </source>
</reference>
<reference evidence="10" key="2">
    <citation type="journal article" date="2017" name="Nat. Plants">
        <title>The Aegilops tauschii genome reveals multiple impacts of transposons.</title>
        <authorList>
            <person name="Zhao G."/>
            <person name="Zou C."/>
            <person name="Li K."/>
            <person name="Wang K."/>
            <person name="Li T."/>
            <person name="Gao L."/>
            <person name="Zhang X."/>
            <person name="Wang H."/>
            <person name="Yang Z."/>
            <person name="Liu X."/>
            <person name="Jiang W."/>
            <person name="Mao L."/>
            <person name="Kong X."/>
            <person name="Jiao Y."/>
            <person name="Jia J."/>
        </authorList>
    </citation>
    <scope>NUCLEOTIDE SEQUENCE [LARGE SCALE GENOMIC DNA]</scope>
    <source>
        <strain evidence="10">cv. AL8/78</strain>
    </source>
</reference>
<evidence type="ECO:0000313" key="10">
    <source>
        <dbReference type="Proteomes" id="UP000015105"/>
    </source>
</evidence>
<accession>A0A453J2G0</accession>
<evidence type="ECO:0000313" key="9">
    <source>
        <dbReference type="EnsemblPlants" id="AET4Gv20763100.18"/>
    </source>
</evidence>
<dbReference type="EnsemblPlants" id="AET4Gv20763100.14">
    <property type="protein sequence ID" value="AET4Gv20763100.14"/>
    <property type="gene ID" value="AET4Gv20763100"/>
</dbReference>
<organism evidence="9 10">
    <name type="scientific">Aegilops tauschii subsp. strangulata</name>
    <name type="common">Goatgrass</name>
    <dbReference type="NCBI Taxonomy" id="200361"/>
    <lineage>
        <taxon>Eukaryota</taxon>
        <taxon>Viridiplantae</taxon>
        <taxon>Streptophyta</taxon>
        <taxon>Embryophyta</taxon>
        <taxon>Tracheophyta</taxon>
        <taxon>Spermatophyta</taxon>
        <taxon>Magnoliopsida</taxon>
        <taxon>Liliopsida</taxon>
        <taxon>Poales</taxon>
        <taxon>Poaceae</taxon>
        <taxon>BOP clade</taxon>
        <taxon>Pooideae</taxon>
        <taxon>Triticodae</taxon>
        <taxon>Triticeae</taxon>
        <taxon>Triticinae</taxon>
        <taxon>Aegilops</taxon>
    </lineage>
</organism>
<dbReference type="AlphaFoldDB" id="A0A453J2G0"/>
<keyword evidence="10" id="KW-1185">Reference proteome</keyword>
<dbReference type="InterPro" id="IPR004326">
    <property type="entry name" value="Mlo"/>
</dbReference>
<keyword evidence="5" id="KW-1133">Transmembrane helix</keyword>
<evidence type="ECO:0000256" key="4">
    <source>
        <dbReference type="ARBA" id="ARBA00022821"/>
    </source>
</evidence>
<evidence type="ECO:0000256" key="7">
    <source>
        <dbReference type="ARBA" id="ARBA00023265"/>
    </source>
</evidence>
<evidence type="ECO:0000256" key="2">
    <source>
        <dbReference type="ARBA" id="ARBA00006574"/>
    </source>
</evidence>
<proteinExistence type="inferred from homology"/>
<name>A0A453J2G0_AEGTS</name>
<comment type="subcellular location">
    <subcellularLocation>
        <location evidence="1">Membrane</location>
        <topology evidence="1">Multi-pass membrane protein</topology>
    </subcellularLocation>
</comment>
<dbReference type="EnsemblPlants" id="AET4Gv20763100.18">
    <property type="protein sequence ID" value="AET4Gv20763100.18"/>
    <property type="gene ID" value="AET4Gv20763100"/>
</dbReference>
<protein>
    <submittedName>
        <fullName evidence="9">Uncharacterized protein</fullName>
    </submittedName>
</protein>
<feature type="signal peptide" evidence="8">
    <location>
        <begin position="1"/>
        <end position="22"/>
    </location>
</feature>
<keyword evidence="6" id="KW-0472">Membrane</keyword>
<dbReference type="GO" id="GO:0006952">
    <property type="term" value="P:defense response"/>
    <property type="evidence" value="ECO:0007669"/>
    <property type="project" value="UniProtKB-KW"/>
</dbReference>
<comment type="similarity">
    <text evidence="2">Belongs to the MLO family.</text>
</comment>
<evidence type="ECO:0000256" key="8">
    <source>
        <dbReference type="SAM" id="SignalP"/>
    </source>
</evidence>
<evidence type="ECO:0000256" key="5">
    <source>
        <dbReference type="ARBA" id="ARBA00022989"/>
    </source>
</evidence>
<evidence type="ECO:0000256" key="1">
    <source>
        <dbReference type="ARBA" id="ARBA00004141"/>
    </source>
</evidence>
<dbReference type="Proteomes" id="UP000015105">
    <property type="component" value="Chromosome 4D"/>
</dbReference>
<keyword evidence="7" id="KW-0568">Pathogenesis-related protein</keyword>
<keyword evidence="4" id="KW-0611">Plant defense</keyword>